<keyword evidence="4 7" id="KW-1133">Transmembrane helix</keyword>
<dbReference type="PANTHER" id="PTHR21212:SF0">
    <property type="entry name" value="SEIPIN"/>
    <property type="match status" value="1"/>
</dbReference>
<evidence type="ECO:0000313" key="8">
    <source>
        <dbReference type="EMBL" id="PNR62845.1"/>
    </source>
</evidence>
<evidence type="ECO:0000256" key="7">
    <source>
        <dbReference type="SAM" id="Phobius"/>
    </source>
</evidence>
<evidence type="ECO:0000256" key="2">
    <source>
        <dbReference type="ARBA" id="ARBA00022692"/>
    </source>
</evidence>
<dbReference type="Pfam" id="PF06775">
    <property type="entry name" value="Seipin"/>
    <property type="match status" value="1"/>
</dbReference>
<organism evidence="8">
    <name type="scientific">Physcomitrium patens</name>
    <name type="common">Spreading-leaved earth moss</name>
    <name type="synonym">Physcomitrella patens</name>
    <dbReference type="NCBI Taxonomy" id="3218"/>
    <lineage>
        <taxon>Eukaryota</taxon>
        <taxon>Viridiplantae</taxon>
        <taxon>Streptophyta</taxon>
        <taxon>Embryophyta</taxon>
        <taxon>Bryophyta</taxon>
        <taxon>Bryophytina</taxon>
        <taxon>Bryopsida</taxon>
        <taxon>Funariidae</taxon>
        <taxon>Funariales</taxon>
        <taxon>Funariaceae</taxon>
        <taxon>Physcomitrium</taxon>
    </lineage>
</organism>
<evidence type="ECO:0000256" key="6">
    <source>
        <dbReference type="ARBA" id="ARBA00023136"/>
    </source>
</evidence>
<reference evidence="9" key="3">
    <citation type="submission" date="2020-12" db="UniProtKB">
        <authorList>
            <consortium name="EnsemblPlants"/>
        </authorList>
    </citation>
    <scope>IDENTIFICATION</scope>
</reference>
<evidence type="ECO:0000256" key="3">
    <source>
        <dbReference type="ARBA" id="ARBA00022824"/>
    </source>
</evidence>
<evidence type="ECO:0000313" key="9">
    <source>
        <dbReference type="EnsemblPlants" id="Pp3c1_27960V3.1"/>
    </source>
</evidence>
<dbReference type="CDD" id="cd23995">
    <property type="entry name" value="Seipin_BSCL2_like"/>
    <property type="match status" value="1"/>
</dbReference>
<evidence type="ECO:0000256" key="5">
    <source>
        <dbReference type="ARBA" id="ARBA00023098"/>
    </source>
</evidence>
<reference evidence="8 10" key="2">
    <citation type="journal article" date="2018" name="Plant J.">
        <title>The Physcomitrella patens chromosome-scale assembly reveals moss genome structure and evolution.</title>
        <authorList>
            <person name="Lang D."/>
            <person name="Ullrich K.K."/>
            <person name="Murat F."/>
            <person name="Fuchs J."/>
            <person name="Jenkins J."/>
            <person name="Haas F.B."/>
            <person name="Piednoel M."/>
            <person name="Gundlach H."/>
            <person name="Van Bel M."/>
            <person name="Meyberg R."/>
            <person name="Vives C."/>
            <person name="Morata J."/>
            <person name="Symeonidi A."/>
            <person name="Hiss M."/>
            <person name="Muchero W."/>
            <person name="Kamisugi Y."/>
            <person name="Saleh O."/>
            <person name="Blanc G."/>
            <person name="Decker E.L."/>
            <person name="van Gessel N."/>
            <person name="Grimwood J."/>
            <person name="Hayes R.D."/>
            <person name="Graham S.W."/>
            <person name="Gunter L.E."/>
            <person name="McDaniel S.F."/>
            <person name="Hoernstein S.N.W."/>
            <person name="Larsson A."/>
            <person name="Li F.W."/>
            <person name="Perroud P.F."/>
            <person name="Phillips J."/>
            <person name="Ranjan P."/>
            <person name="Rokshar D.S."/>
            <person name="Rothfels C.J."/>
            <person name="Schneider L."/>
            <person name="Shu S."/>
            <person name="Stevenson D.W."/>
            <person name="Thummler F."/>
            <person name="Tillich M."/>
            <person name="Villarreal Aguilar J.C."/>
            <person name="Widiez T."/>
            <person name="Wong G.K."/>
            <person name="Wymore A."/>
            <person name="Zhang Y."/>
            <person name="Zimmer A.D."/>
            <person name="Quatrano R.S."/>
            <person name="Mayer K.F.X."/>
            <person name="Goodstein D."/>
            <person name="Casacuberta J.M."/>
            <person name="Vandepoele K."/>
            <person name="Reski R."/>
            <person name="Cuming A.C."/>
            <person name="Tuskan G.A."/>
            <person name="Maumus F."/>
            <person name="Salse J."/>
            <person name="Schmutz J."/>
            <person name="Rensing S.A."/>
        </authorList>
    </citation>
    <scope>NUCLEOTIDE SEQUENCE [LARGE SCALE GENOMIC DNA]</scope>
    <source>
        <strain evidence="9 10">cv. Gransden 2004</strain>
    </source>
</reference>
<proteinExistence type="predicted"/>
<comment type="subcellular location">
    <subcellularLocation>
        <location evidence="1">Endoplasmic reticulum membrane</location>
        <topology evidence="1">Multi-pass membrane protein</topology>
    </subcellularLocation>
</comment>
<name>A0A2K1L9Z3_PHYPA</name>
<keyword evidence="6 7" id="KW-0472">Membrane</keyword>
<dbReference type="AlphaFoldDB" id="A0A2K1L9Z3"/>
<accession>A0A2K1L9Z3</accession>
<keyword evidence="5" id="KW-0443">Lipid metabolism</keyword>
<dbReference type="Gramene" id="Pp3c1_27960V3.1">
    <property type="protein sequence ID" value="Pp3c1_27960V3.1"/>
    <property type="gene ID" value="Pp3c1_27960"/>
</dbReference>
<dbReference type="GO" id="GO:0019915">
    <property type="term" value="P:lipid storage"/>
    <property type="evidence" value="ECO:0000318"/>
    <property type="project" value="GO_Central"/>
</dbReference>
<dbReference type="GO" id="GO:0140042">
    <property type="term" value="P:lipid droplet formation"/>
    <property type="evidence" value="ECO:0007669"/>
    <property type="project" value="UniProtKB-ARBA"/>
</dbReference>
<evidence type="ECO:0000256" key="4">
    <source>
        <dbReference type="ARBA" id="ARBA00022989"/>
    </source>
</evidence>
<evidence type="ECO:0000256" key="1">
    <source>
        <dbReference type="ARBA" id="ARBA00004477"/>
    </source>
</evidence>
<keyword evidence="2 7" id="KW-0812">Transmembrane</keyword>
<keyword evidence="10" id="KW-1185">Reference proteome</keyword>
<dbReference type="PANTHER" id="PTHR21212">
    <property type="entry name" value="BERNARDINELLI-SEIP CONGENITAL LIPODYSTROPHY 2 HOMOLOG BSCL2 PROTEIN"/>
    <property type="match status" value="1"/>
</dbReference>
<dbReference type="STRING" id="3218.A0A2K1L9Z3"/>
<dbReference type="Proteomes" id="UP000006727">
    <property type="component" value="Chromosome 1"/>
</dbReference>
<feature type="transmembrane region" description="Helical" evidence="7">
    <location>
        <begin position="96"/>
        <end position="114"/>
    </location>
</feature>
<protein>
    <submittedName>
        <fullName evidence="8 9">Uncharacterized protein</fullName>
    </submittedName>
</protein>
<dbReference type="EnsemblPlants" id="Pp3c1_27960V3.1">
    <property type="protein sequence ID" value="Pp3c1_27960V3.1"/>
    <property type="gene ID" value="Pp3c1_27960"/>
</dbReference>
<feature type="transmembrane region" description="Helical" evidence="7">
    <location>
        <begin position="299"/>
        <end position="328"/>
    </location>
</feature>
<dbReference type="GO" id="GO:0034389">
    <property type="term" value="P:lipid droplet organization"/>
    <property type="evidence" value="ECO:0000318"/>
    <property type="project" value="GO_Central"/>
</dbReference>
<keyword evidence="3" id="KW-0256">Endoplasmic reticulum</keyword>
<gene>
    <name evidence="8" type="ORF">PHYPA_001269</name>
</gene>
<dbReference type="EMBL" id="ABEU02000001">
    <property type="protein sequence ID" value="PNR62845.1"/>
    <property type="molecule type" value="Genomic_DNA"/>
</dbReference>
<evidence type="ECO:0000313" key="10">
    <source>
        <dbReference type="Proteomes" id="UP000006727"/>
    </source>
</evidence>
<dbReference type="InParanoid" id="A0A2K1L9Z3"/>
<dbReference type="GO" id="GO:0005789">
    <property type="term" value="C:endoplasmic reticulum membrane"/>
    <property type="evidence" value="ECO:0000318"/>
    <property type="project" value="GO_Central"/>
</dbReference>
<dbReference type="InterPro" id="IPR009617">
    <property type="entry name" value="Seipin"/>
</dbReference>
<dbReference type="GO" id="GO:0006629">
    <property type="term" value="P:lipid metabolic process"/>
    <property type="evidence" value="ECO:0007669"/>
    <property type="project" value="UniProtKB-KW"/>
</dbReference>
<reference evidence="8 10" key="1">
    <citation type="journal article" date="2008" name="Science">
        <title>The Physcomitrella genome reveals evolutionary insights into the conquest of land by plants.</title>
        <authorList>
            <person name="Rensing S."/>
            <person name="Lang D."/>
            <person name="Zimmer A."/>
            <person name="Terry A."/>
            <person name="Salamov A."/>
            <person name="Shapiro H."/>
            <person name="Nishiyama T."/>
            <person name="Perroud P.-F."/>
            <person name="Lindquist E."/>
            <person name="Kamisugi Y."/>
            <person name="Tanahashi T."/>
            <person name="Sakakibara K."/>
            <person name="Fujita T."/>
            <person name="Oishi K."/>
            <person name="Shin-I T."/>
            <person name="Kuroki Y."/>
            <person name="Toyoda A."/>
            <person name="Suzuki Y."/>
            <person name="Hashimoto A."/>
            <person name="Yamaguchi K."/>
            <person name="Sugano A."/>
            <person name="Kohara Y."/>
            <person name="Fujiyama A."/>
            <person name="Anterola A."/>
            <person name="Aoki S."/>
            <person name="Ashton N."/>
            <person name="Barbazuk W.B."/>
            <person name="Barker E."/>
            <person name="Bennetzen J."/>
            <person name="Bezanilla M."/>
            <person name="Blankenship R."/>
            <person name="Cho S.H."/>
            <person name="Dutcher S."/>
            <person name="Estelle M."/>
            <person name="Fawcett J.A."/>
            <person name="Gundlach H."/>
            <person name="Hanada K."/>
            <person name="Heyl A."/>
            <person name="Hicks K.A."/>
            <person name="Hugh J."/>
            <person name="Lohr M."/>
            <person name="Mayer K."/>
            <person name="Melkozernov A."/>
            <person name="Murata T."/>
            <person name="Nelson D."/>
            <person name="Pils B."/>
            <person name="Prigge M."/>
            <person name="Reiss B."/>
            <person name="Renner T."/>
            <person name="Rombauts S."/>
            <person name="Rushton P."/>
            <person name="Sanderfoot A."/>
            <person name="Schween G."/>
            <person name="Shiu S.-H."/>
            <person name="Stueber K."/>
            <person name="Theodoulou F.L."/>
            <person name="Tu H."/>
            <person name="Van de Peer Y."/>
            <person name="Verrier P.J."/>
            <person name="Waters E."/>
            <person name="Wood A."/>
            <person name="Yang L."/>
            <person name="Cove D."/>
            <person name="Cuming A."/>
            <person name="Hasebe M."/>
            <person name="Lucas S."/>
            <person name="Mishler D.B."/>
            <person name="Reski R."/>
            <person name="Grigoriev I."/>
            <person name="Quatrano R.S."/>
            <person name="Boore J.L."/>
        </authorList>
    </citation>
    <scope>NUCLEOTIDE SEQUENCE [LARGE SCALE GENOMIC DNA]</scope>
    <source>
        <strain evidence="9 10">cv. Gransden 2004</strain>
    </source>
</reference>
<sequence length="369" mass="42891">MAFEVDPKTSSYKPRPISYTIICPISRLLQCISYLIILVLKLIGLDVQFLFYITMRMYRMIKNVIIIYIDKVRPNPFGHTCNMFCTKKELYRHGGTSKICILIFLCSLLLHSFFDLDIYLAKRFLGGQVVIKRTLNFDYIMEHPIPIVNLLLKKYFQRKAFPTSYVFHVIVHLTLPESPHNYKIGMFQVAAKTFSSSGYSLNKARQASMLRYYSPSIKHMKNVVTGIPIMLGLLEQSQMLSLMLMESREGSENSSMAQVHIEIEPITCHALGFGIPEIYCGEWQVIAYDSHLQNVACNWVWNIYLCIGVAFFFFEVMLVLSCCQKCFLHDVDRKKMMLKSKRKCKKAFFEQRQKLTPRSKKSEQTCLFS</sequence>
<feature type="transmembrane region" description="Helical" evidence="7">
    <location>
        <begin position="32"/>
        <end position="53"/>
    </location>
</feature>